<protein>
    <recommendedName>
        <fullName evidence="2">Beta-lactamase-related domain-containing protein</fullName>
    </recommendedName>
</protein>
<organism evidence="3 4">
    <name type="scientific">Streptomyces nojiriensis</name>
    <dbReference type="NCBI Taxonomy" id="66374"/>
    <lineage>
        <taxon>Bacteria</taxon>
        <taxon>Bacillati</taxon>
        <taxon>Actinomycetota</taxon>
        <taxon>Actinomycetes</taxon>
        <taxon>Kitasatosporales</taxon>
        <taxon>Streptomycetaceae</taxon>
        <taxon>Streptomyces</taxon>
    </lineage>
</organism>
<comment type="caution">
    <text evidence="3">The sequence shown here is derived from an EMBL/GenBank/DDBJ whole genome shotgun (WGS) entry which is preliminary data.</text>
</comment>
<dbReference type="Proteomes" id="UP000613974">
    <property type="component" value="Unassembled WGS sequence"/>
</dbReference>
<dbReference type="SUPFAM" id="SSF56601">
    <property type="entry name" value="beta-lactamase/transpeptidase-like"/>
    <property type="match status" value="1"/>
</dbReference>
<gene>
    <name evidence="3" type="ORF">Snoj_71570</name>
</gene>
<dbReference type="RefSeq" id="WP_189738464.1">
    <property type="nucleotide sequence ID" value="NZ_BMRL01000006.1"/>
</dbReference>
<dbReference type="InterPro" id="IPR001466">
    <property type="entry name" value="Beta-lactam-related"/>
</dbReference>
<keyword evidence="4" id="KW-1185">Reference proteome</keyword>
<evidence type="ECO:0000256" key="1">
    <source>
        <dbReference type="SAM" id="MobiDB-lite"/>
    </source>
</evidence>
<name>A0ABQ3SYM0_9ACTN</name>
<evidence type="ECO:0000259" key="2">
    <source>
        <dbReference type="Pfam" id="PF00144"/>
    </source>
</evidence>
<feature type="region of interest" description="Disordered" evidence="1">
    <location>
        <begin position="333"/>
        <end position="362"/>
    </location>
</feature>
<evidence type="ECO:0000313" key="3">
    <source>
        <dbReference type="EMBL" id="GHI73239.1"/>
    </source>
</evidence>
<accession>A0ABQ3SYM0</accession>
<evidence type="ECO:0000313" key="4">
    <source>
        <dbReference type="Proteomes" id="UP000613974"/>
    </source>
</evidence>
<reference evidence="4" key="1">
    <citation type="submission" date="2023-07" db="EMBL/GenBank/DDBJ databases">
        <title>Whole genome shotgun sequence of Streptomyces nojiriensis NBRC 13794.</title>
        <authorList>
            <person name="Komaki H."/>
            <person name="Tamura T."/>
        </authorList>
    </citation>
    <scope>NUCLEOTIDE SEQUENCE [LARGE SCALE GENOMIC DNA]</scope>
    <source>
        <strain evidence="4">NBRC 13794</strain>
    </source>
</reference>
<feature type="domain" description="Beta-lactamase-related" evidence="2">
    <location>
        <begin position="11"/>
        <end position="158"/>
    </location>
</feature>
<dbReference type="InterPro" id="IPR012338">
    <property type="entry name" value="Beta-lactam/transpept-like"/>
</dbReference>
<proteinExistence type="predicted"/>
<dbReference type="Gene3D" id="3.40.710.10">
    <property type="entry name" value="DD-peptidase/beta-lactamase superfamily"/>
    <property type="match status" value="2"/>
</dbReference>
<dbReference type="GeneID" id="95591481"/>
<sequence>MIQDALDQAIVEAGTSGNIVVLLVDKGRETLVEWGPGHAGVAPAEQYYQLGSISKFITAAACLVLDGQGYLSLDEPMRFVDHLIPRYLGHRVALTPRQVLHHITGLNVRSVPGYARDETVPTLAEIIAGKGRSPALAFTGIPTGRVAYCSGAFALLQAQLGQGGDLAGLLPDAIREISPGAALLADSLEGPVNPSLAKGFIHPAIPVPQGSLHYPETCAGGLWARPRDLMTVLVDIADHLRGESGSGTVGSRIRGHLLSRHLHPKMAMSALVDEDGEGRTYYHHQGASAGFTTEFASYPQEDVHIVAMATAAVTPPELRTVVKQALAATSVGTPAAPAGGVLPSESATPVDSRTEDTGSYAGDSLGAEVVADVATVRTQSGFELELRRTAAHVYAVPGEPYPRCVIDGDRMRFSDGSRLYRLSRSSTSGS</sequence>
<dbReference type="EMBL" id="BNEC01000005">
    <property type="protein sequence ID" value="GHI73239.1"/>
    <property type="molecule type" value="Genomic_DNA"/>
</dbReference>
<dbReference type="Pfam" id="PF00144">
    <property type="entry name" value="Beta-lactamase"/>
    <property type="match status" value="1"/>
</dbReference>